<organism evidence="2 3">
    <name type="scientific">Cardiobacterium valvarum F0432</name>
    <dbReference type="NCBI Taxonomy" id="797473"/>
    <lineage>
        <taxon>Bacteria</taxon>
        <taxon>Pseudomonadati</taxon>
        <taxon>Pseudomonadota</taxon>
        <taxon>Gammaproteobacteria</taxon>
        <taxon>Cardiobacteriales</taxon>
        <taxon>Cardiobacteriaceae</taxon>
        <taxon>Cardiobacterium</taxon>
    </lineage>
</organism>
<dbReference type="EMBL" id="AGCM01000170">
    <property type="protein sequence ID" value="EHM50918.1"/>
    <property type="molecule type" value="Genomic_DNA"/>
</dbReference>
<dbReference type="Proteomes" id="UP000004750">
    <property type="component" value="Unassembled WGS sequence"/>
</dbReference>
<sequence>MMIPRFMLKKNSWRNSWSRSFKHTVSISGIQIMREEHMVTATIIEILKFCGIYTLSLVMIFLVVTAYINCYTFILDNFDEAVVKKKEQYLESVIGKFLYFNLRYVILPFHIIFHNIGVLVLLWEAVPAIVARVWQNLFDGEGVFMLSLYIGISISAVCADVILVKRRQQVMQLLWGKE</sequence>
<gene>
    <name evidence="2" type="ORF">HMPREF9080_02730</name>
</gene>
<evidence type="ECO:0000313" key="2">
    <source>
        <dbReference type="EMBL" id="EHM50918.1"/>
    </source>
</evidence>
<evidence type="ECO:0000256" key="1">
    <source>
        <dbReference type="SAM" id="Phobius"/>
    </source>
</evidence>
<dbReference type="HOGENOM" id="CLU_1507988_0_0_6"/>
<comment type="caution">
    <text evidence="2">The sequence shown here is derived from an EMBL/GenBank/DDBJ whole genome shotgun (WGS) entry which is preliminary data.</text>
</comment>
<feature type="transmembrane region" description="Helical" evidence="1">
    <location>
        <begin position="51"/>
        <end position="75"/>
    </location>
</feature>
<proteinExistence type="predicted"/>
<reference evidence="2 3" key="1">
    <citation type="submission" date="2011-08" db="EMBL/GenBank/DDBJ databases">
        <authorList>
            <person name="Weinstock G."/>
            <person name="Sodergren E."/>
            <person name="Clifton S."/>
            <person name="Fulton L."/>
            <person name="Fulton B."/>
            <person name="Courtney L."/>
            <person name="Fronick C."/>
            <person name="Harrison M."/>
            <person name="Strong C."/>
            <person name="Farmer C."/>
            <person name="Delahaunty K."/>
            <person name="Markovic C."/>
            <person name="Hall O."/>
            <person name="Minx P."/>
            <person name="Tomlinson C."/>
            <person name="Mitreva M."/>
            <person name="Hou S."/>
            <person name="Chen J."/>
            <person name="Wollam A."/>
            <person name="Pepin K.H."/>
            <person name="Johnson M."/>
            <person name="Bhonagiri V."/>
            <person name="Zhang X."/>
            <person name="Suruliraj S."/>
            <person name="Warren W."/>
            <person name="Chinwalla A."/>
            <person name="Mardis E.R."/>
            <person name="Wilson R.K."/>
        </authorList>
    </citation>
    <scope>NUCLEOTIDE SEQUENCE [LARGE SCALE GENOMIC DNA]</scope>
    <source>
        <strain evidence="2 3">F0432</strain>
    </source>
</reference>
<protein>
    <submittedName>
        <fullName evidence="2">Uncharacterized protein</fullName>
    </submittedName>
</protein>
<feature type="transmembrane region" description="Helical" evidence="1">
    <location>
        <begin position="104"/>
        <end position="123"/>
    </location>
</feature>
<name>G9ZIW3_9GAMM</name>
<keyword evidence="1" id="KW-0472">Membrane</keyword>
<keyword evidence="1" id="KW-0812">Transmembrane</keyword>
<dbReference type="AlphaFoldDB" id="G9ZIW3"/>
<keyword evidence="1" id="KW-1133">Transmembrane helix</keyword>
<dbReference type="STRING" id="797473.HMPREF9080_02730"/>
<accession>G9ZIW3</accession>
<evidence type="ECO:0000313" key="3">
    <source>
        <dbReference type="Proteomes" id="UP000004750"/>
    </source>
</evidence>
<feature type="transmembrane region" description="Helical" evidence="1">
    <location>
        <begin position="143"/>
        <end position="164"/>
    </location>
</feature>